<accession>A0A2W1MWF3</accession>
<keyword evidence="5 7" id="KW-0378">Hydrolase</keyword>
<organism evidence="8 9">
    <name type="scientific">Putridiphycobacter roseus</name>
    <dbReference type="NCBI Taxonomy" id="2219161"/>
    <lineage>
        <taxon>Bacteria</taxon>
        <taxon>Pseudomonadati</taxon>
        <taxon>Bacteroidota</taxon>
        <taxon>Flavobacteriia</taxon>
        <taxon>Flavobacteriales</taxon>
        <taxon>Crocinitomicaceae</taxon>
        <taxon>Putridiphycobacter</taxon>
    </lineage>
</organism>
<dbReference type="RefSeq" id="WP_111064628.1">
    <property type="nucleotide sequence ID" value="NZ_JBHUCU010000013.1"/>
</dbReference>
<evidence type="ECO:0000256" key="2">
    <source>
        <dbReference type="ARBA" id="ARBA00022438"/>
    </source>
</evidence>
<evidence type="ECO:0000256" key="6">
    <source>
        <dbReference type="ARBA" id="ARBA00022825"/>
    </source>
</evidence>
<evidence type="ECO:0000256" key="3">
    <source>
        <dbReference type="ARBA" id="ARBA00022670"/>
    </source>
</evidence>
<dbReference type="GO" id="GO:0043171">
    <property type="term" value="P:peptide catabolic process"/>
    <property type="evidence" value="ECO:0007669"/>
    <property type="project" value="UniProtKB-UniRule"/>
</dbReference>
<comment type="caution">
    <text evidence="8">The sequence shown here is derived from an EMBL/GenBank/DDBJ whole genome shotgun (WGS) entry which is preliminary data.</text>
</comment>
<dbReference type="EMBL" id="QKSB01000018">
    <property type="protein sequence ID" value="PZE15714.1"/>
    <property type="molecule type" value="Genomic_DNA"/>
</dbReference>
<gene>
    <name evidence="8" type="ORF">DNU06_16590</name>
</gene>
<proteinExistence type="inferred from homology"/>
<keyword evidence="3 7" id="KW-0645">Protease</keyword>
<name>A0A2W1MWF3_9FLAO</name>
<dbReference type="SUPFAM" id="SSF50494">
    <property type="entry name" value="Trypsin-like serine proteases"/>
    <property type="match status" value="1"/>
</dbReference>
<comment type="similarity">
    <text evidence="1 7">Belongs to the peptidase S46 family.</text>
</comment>
<dbReference type="GO" id="GO:0006508">
    <property type="term" value="P:proteolysis"/>
    <property type="evidence" value="ECO:0007669"/>
    <property type="project" value="UniProtKB-KW"/>
</dbReference>
<keyword evidence="6 7" id="KW-0720">Serine protease</keyword>
<dbReference type="OrthoDB" id="9805367at2"/>
<dbReference type="PANTHER" id="PTHR38469">
    <property type="entry name" value="PERIPLASMIC PEPTIDASE SUBFAMILY S1B"/>
    <property type="match status" value="1"/>
</dbReference>
<dbReference type="Pfam" id="PF10459">
    <property type="entry name" value="Peptidase_S46"/>
    <property type="match status" value="1"/>
</dbReference>
<evidence type="ECO:0000256" key="1">
    <source>
        <dbReference type="ARBA" id="ARBA00010491"/>
    </source>
</evidence>
<reference evidence="8 9" key="1">
    <citation type="submission" date="2018-06" db="EMBL/GenBank/DDBJ databases">
        <title>The draft genome sequence of Crocinitomix sp. SM1701.</title>
        <authorList>
            <person name="Zhang X."/>
        </authorList>
    </citation>
    <scope>NUCLEOTIDE SEQUENCE [LARGE SCALE GENOMIC DNA]</scope>
    <source>
        <strain evidence="8 9">SM1701</strain>
    </source>
</reference>
<dbReference type="InterPro" id="IPR019500">
    <property type="entry name" value="Pep_S46"/>
</dbReference>
<dbReference type="InterPro" id="IPR043504">
    <property type="entry name" value="Peptidase_S1_PA_chymotrypsin"/>
</dbReference>
<keyword evidence="2 7" id="KW-0031">Aminopeptidase</keyword>
<comment type="function">
    <text evidence="7">Catalyzes the removal of dipeptides from the N-terminus of oligopeptides.</text>
</comment>
<dbReference type="EC" id="3.4.14.-" evidence="7"/>
<dbReference type="InterPro" id="IPR009003">
    <property type="entry name" value="Peptidase_S1_PA"/>
</dbReference>
<dbReference type="Gene3D" id="2.40.10.10">
    <property type="entry name" value="Trypsin-like serine proteases"/>
    <property type="match status" value="1"/>
</dbReference>
<evidence type="ECO:0000313" key="8">
    <source>
        <dbReference type="EMBL" id="PZE15714.1"/>
    </source>
</evidence>
<evidence type="ECO:0000256" key="7">
    <source>
        <dbReference type="RuleBase" id="RU366067"/>
    </source>
</evidence>
<dbReference type="GO" id="GO:0008239">
    <property type="term" value="F:dipeptidyl-peptidase activity"/>
    <property type="evidence" value="ECO:0007669"/>
    <property type="project" value="UniProtKB-UniRule"/>
</dbReference>
<evidence type="ECO:0000256" key="5">
    <source>
        <dbReference type="ARBA" id="ARBA00022801"/>
    </source>
</evidence>
<dbReference type="GO" id="GO:0070009">
    <property type="term" value="F:serine-type aminopeptidase activity"/>
    <property type="evidence" value="ECO:0007669"/>
    <property type="project" value="UniProtKB-UniRule"/>
</dbReference>
<keyword evidence="4" id="KW-0732">Signal</keyword>
<keyword evidence="9" id="KW-1185">Reference proteome</keyword>
<sequence length="711" mass="81855">MKKVVLLLVVFMFGGLSSFATEGMWIPSLIDMFYSDMKTYGLKLDKDQIYNTNNTSLKDAVLQFNGGCTAELVSNEGLILTNHHCGFDAIQKHSSLENDLLKNGFWAKDKASELACPWLHVTFVKRIEDVTSQVFNGVTAEMDLLSRSKTIEKNIKELEKKAVEGNSYQAKIKPFNLGNEYYMLVTQDFNDIRLVGTPPSAIGKFGGDTDNWVWPRHTGDFSVFRIYSNDLNEPAQHNVVNKPYQPLHFLPISLKPIQKNDFTMVYGFPGSTDQHFSSKKLQFYMAHERPLRIAMRQQTIDILKPAMRENDLIRIQYASKQARLANAWKKWIGQLKGLTELGALDKKKNWEETYLLKASERTLWKEKYYPLIEQLANLQENNGKYELAFAMLVEYFYYGPEFIKYAQSFNTLIHDYTKLEADDLLNAEVEKLKKITQSFFKNYNVAIDQKIYNALTPMYIENVDAALLPSGLKENWASIGAKIFKKSIFLNEEKMMTYLNGFSKKQHKKLAKDPAFLHANSIINAYREKVARAFSKFSQQEEELMKLYLEGIMVMFPDKKTWPDANSTLRITYGKVDGSAPYDGMTYKHYTTIDGIFQKNAENNPDFEVTDRLRELYLKKDYGAYTQDGELWVCFTASNHTTGGNSGSPVIDAEGNLMGINFDRSWESTMSDFYFDESRCRNIAVDIRYVLWVIDKYGNAKHLVDEMTLIK</sequence>
<evidence type="ECO:0000256" key="4">
    <source>
        <dbReference type="ARBA" id="ARBA00022729"/>
    </source>
</evidence>
<evidence type="ECO:0000313" key="9">
    <source>
        <dbReference type="Proteomes" id="UP000249248"/>
    </source>
</evidence>
<dbReference type="Proteomes" id="UP000249248">
    <property type="component" value="Unassembled WGS sequence"/>
</dbReference>
<dbReference type="PANTHER" id="PTHR38469:SF1">
    <property type="entry name" value="PERIPLASMIC PEPTIDASE SUBFAMILY S1B"/>
    <property type="match status" value="1"/>
</dbReference>
<protein>
    <recommendedName>
        <fullName evidence="7">Dipeptidyl-peptidase</fullName>
        <ecNumber evidence="7">3.4.14.-</ecNumber>
    </recommendedName>
</protein>
<dbReference type="AlphaFoldDB" id="A0A2W1MWF3"/>